<evidence type="ECO:0000256" key="1">
    <source>
        <dbReference type="ARBA" id="ARBA00007301"/>
    </source>
</evidence>
<dbReference type="GO" id="GO:0008615">
    <property type="term" value="P:pyridoxine biosynthetic process"/>
    <property type="evidence" value="ECO:0007669"/>
    <property type="project" value="InterPro"/>
</dbReference>
<organism evidence="8 9">
    <name type="scientific">Marisediminicola antarctica</name>
    <dbReference type="NCBI Taxonomy" id="674079"/>
    <lineage>
        <taxon>Bacteria</taxon>
        <taxon>Bacillati</taxon>
        <taxon>Actinomycetota</taxon>
        <taxon>Actinomycetes</taxon>
        <taxon>Micrococcales</taxon>
        <taxon>Microbacteriaceae</taxon>
        <taxon>Marisediminicola</taxon>
    </lineage>
</organism>
<dbReference type="EMBL" id="CP017146">
    <property type="protein sequence ID" value="QHO69633.1"/>
    <property type="molecule type" value="Genomic_DNA"/>
</dbReference>
<dbReference type="Proteomes" id="UP000464507">
    <property type="component" value="Chromosome"/>
</dbReference>
<dbReference type="Pfam" id="PF01243">
    <property type="entry name" value="PNPOx_N"/>
    <property type="match status" value="1"/>
</dbReference>
<comment type="similarity">
    <text evidence="1">Belongs to the pyridoxamine 5'-phosphate oxidase family.</text>
</comment>
<dbReference type="AlphaFoldDB" id="A0A7L5AGH5"/>
<dbReference type="GO" id="GO:0010181">
    <property type="term" value="F:FMN binding"/>
    <property type="evidence" value="ECO:0007669"/>
    <property type="project" value="InterPro"/>
</dbReference>
<keyword evidence="4" id="KW-0560">Oxidoreductase</keyword>
<evidence type="ECO:0000256" key="4">
    <source>
        <dbReference type="ARBA" id="ARBA00023002"/>
    </source>
</evidence>
<proteinExistence type="inferred from homology"/>
<feature type="domain" description="Pyridoxamine 5'-phosphate oxidase N-terminal" evidence="6">
    <location>
        <begin position="43"/>
        <end position="152"/>
    </location>
</feature>
<dbReference type="PANTHER" id="PTHR10851">
    <property type="entry name" value="PYRIDOXINE-5-PHOSPHATE OXIDASE"/>
    <property type="match status" value="1"/>
</dbReference>
<dbReference type="NCBIfam" id="NF004231">
    <property type="entry name" value="PRK05679.1"/>
    <property type="match status" value="1"/>
</dbReference>
<feature type="binding site" evidence="5">
    <location>
        <begin position="147"/>
        <end position="148"/>
    </location>
    <ligand>
        <name>FMN</name>
        <dbReference type="ChEBI" id="CHEBI:58210"/>
    </ligand>
</feature>
<dbReference type="InterPro" id="IPR000659">
    <property type="entry name" value="Pyridox_Oxase"/>
</dbReference>
<name>A0A7L5AGH5_9MICO</name>
<dbReference type="GO" id="GO:0004733">
    <property type="term" value="F:pyridoxamine phosphate oxidase activity"/>
    <property type="evidence" value="ECO:0007669"/>
    <property type="project" value="InterPro"/>
</dbReference>
<gene>
    <name evidence="8" type="ORF">BHD05_08260</name>
</gene>
<evidence type="ECO:0008006" key="10">
    <source>
        <dbReference type="Google" id="ProtNLM"/>
    </source>
</evidence>
<evidence type="ECO:0000313" key="8">
    <source>
        <dbReference type="EMBL" id="QHO69633.1"/>
    </source>
</evidence>
<evidence type="ECO:0000259" key="6">
    <source>
        <dbReference type="Pfam" id="PF01243"/>
    </source>
</evidence>
<evidence type="ECO:0000256" key="2">
    <source>
        <dbReference type="ARBA" id="ARBA00022630"/>
    </source>
</evidence>
<dbReference type="Pfam" id="PF10590">
    <property type="entry name" value="PNP_phzG_C"/>
    <property type="match status" value="1"/>
</dbReference>
<feature type="domain" description="Pyridoxine 5'-phosphate oxidase dimerisation C-terminal" evidence="7">
    <location>
        <begin position="179"/>
        <end position="218"/>
    </location>
</feature>
<keyword evidence="2" id="KW-0285">Flavoprotein</keyword>
<feature type="binding site" evidence="5">
    <location>
        <begin position="68"/>
        <end position="73"/>
    </location>
    <ligand>
        <name>FMN</name>
        <dbReference type="ChEBI" id="CHEBI:58210"/>
    </ligand>
</feature>
<dbReference type="SUPFAM" id="SSF50475">
    <property type="entry name" value="FMN-binding split barrel"/>
    <property type="match status" value="1"/>
</dbReference>
<feature type="binding site" evidence="5">
    <location>
        <position position="201"/>
    </location>
    <ligand>
        <name>FMN</name>
        <dbReference type="ChEBI" id="CHEBI:58210"/>
    </ligand>
</feature>
<keyword evidence="3 5" id="KW-0288">FMN</keyword>
<reference evidence="8 9" key="1">
    <citation type="submission" date="2016-09" db="EMBL/GenBank/DDBJ databases">
        <title>Complete genome sequence of microbes from the polar regions.</title>
        <authorList>
            <person name="Liao L."/>
            <person name="Chen B."/>
        </authorList>
    </citation>
    <scope>NUCLEOTIDE SEQUENCE [LARGE SCALE GENOMIC DNA]</scope>
    <source>
        <strain evidence="8 9">ZS314</strain>
    </source>
</reference>
<dbReference type="InterPro" id="IPR019576">
    <property type="entry name" value="Pyridoxamine_oxidase_dimer_C"/>
</dbReference>
<dbReference type="KEGG" id="mant:BHD05_08260"/>
<dbReference type="PIRSF" id="PIRSF000190">
    <property type="entry name" value="Pyd_amn-ph_oxd"/>
    <property type="match status" value="1"/>
</dbReference>
<feature type="binding site" evidence="5">
    <location>
        <position position="112"/>
    </location>
    <ligand>
        <name>FMN</name>
        <dbReference type="ChEBI" id="CHEBI:58210"/>
    </ligand>
</feature>
<evidence type="ECO:0000256" key="5">
    <source>
        <dbReference type="PIRSR" id="PIRSR000190-2"/>
    </source>
</evidence>
<sequence>MSDISYRDLLRSIRPPKTELPSFDTAAAPDDPIALFLVWTASAVDAEVSQLNAMTLSTATRGGDPSARTLLLKDVTDAGFWFASLASAPKGEELAQNPRAALTLYWREQGRQVRVSGAVKPGPRTVSEQDFLARHPLARAQAIAGEQSTTLPGAEEVAGLVASASELIEVDPLFVPADWTAYVLEPISVEFWQASGHDQIRLRYTRSPGGWTHQLLWP</sequence>
<evidence type="ECO:0000256" key="3">
    <source>
        <dbReference type="ARBA" id="ARBA00022643"/>
    </source>
</evidence>
<evidence type="ECO:0000259" key="7">
    <source>
        <dbReference type="Pfam" id="PF10590"/>
    </source>
</evidence>
<keyword evidence="9" id="KW-1185">Reference proteome</keyword>
<accession>A0A7L5AGH5</accession>
<protein>
    <recommendedName>
        <fullName evidence="10">Pyridoxamine 5'-phosphate oxidase</fullName>
    </recommendedName>
</protein>
<dbReference type="OrthoDB" id="9780392at2"/>
<dbReference type="InterPro" id="IPR011576">
    <property type="entry name" value="Pyridox_Oxase_N"/>
</dbReference>
<dbReference type="Gene3D" id="2.30.110.10">
    <property type="entry name" value="Electron Transport, Fmn-binding Protein, Chain A"/>
    <property type="match status" value="1"/>
</dbReference>
<dbReference type="PANTHER" id="PTHR10851:SF0">
    <property type="entry name" value="PYRIDOXINE-5'-PHOSPHATE OXIDASE"/>
    <property type="match status" value="1"/>
</dbReference>
<feature type="binding site" evidence="5">
    <location>
        <position position="90"/>
    </location>
    <ligand>
        <name>FMN</name>
        <dbReference type="ChEBI" id="CHEBI:58210"/>
    </ligand>
</feature>
<comment type="cofactor">
    <cofactor evidence="5">
        <name>FMN</name>
        <dbReference type="ChEBI" id="CHEBI:58210"/>
    </cofactor>
    <text evidence="5">Binds 1 FMN per subunit.</text>
</comment>
<dbReference type="InterPro" id="IPR012349">
    <property type="entry name" value="Split_barrel_FMN-bd"/>
</dbReference>
<feature type="binding site" evidence="5">
    <location>
        <position position="192"/>
    </location>
    <ligand>
        <name>FMN</name>
        <dbReference type="ChEBI" id="CHEBI:58210"/>
    </ligand>
</feature>
<evidence type="ECO:0000313" key="9">
    <source>
        <dbReference type="Proteomes" id="UP000464507"/>
    </source>
</evidence>
<dbReference type="RefSeq" id="WP_161886011.1">
    <property type="nucleotide sequence ID" value="NZ_CP017146.1"/>
</dbReference>